<keyword evidence="8" id="KW-0406">Ion transport</keyword>
<evidence type="ECO:0000256" key="5">
    <source>
        <dbReference type="ARBA" id="ARBA00022989"/>
    </source>
</evidence>
<evidence type="ECO:0000313" key="13">
    <source>
        <dbReference type="Proteomes" id="UP000007110"/>
    </source>
</evidence>
<feature type="domain" description="Kazal-like" evidence="11">
    <location>
        <begin position="474"/>
        <end position="524"/>
    </location>
</feature>
<evidence type="ECO:0000259" key="11">
    <source>
        <dbReference type="PROSITE" id="PS51465"/>
    </source>
</evidence>
<protein>
    <recommendedName>
        <fullName evidence="8">Solute carrier organic anion transporter family member</fullName>
    </recommendedName>
</protein>
<evidence type="ECO:0000313" key="12">
    <source>
        <dbReference type="EnsemblMetazoa" id="XP_030830626"/>
    </source>
</evidence>
<proteinExistence type="inferred from homology"/>
<dbReference type="GO" id="GO:0016323">
    <property type="term" value="C:basolateral plasma membrane"/>
    <property type="evidence" value="ECO:0000318"/>
    <property type="project" value="GO_Central"/>
</dbReference>
<feature type="transmembrane region" description="Helical" evidence="8">
    <location>
        <begin position="236"/>
        <end position="258"/>
    </location>
</feature>
<dbReference type="InParanoid" id="A0A7M7N3C3"/>
<dbReference type="NCBIfam" id="TIGR00805">
    <property type="entry name" value="oat"/>
    <property type="match status" value="1"/>
</dbReference>
<dbReference type="RefSeq" id="XP_030830626.1">
    <property type="nucleotide sequence ID" value="XM_030974766.1"/>
</dbReference>
<feature type="transmembrane region" description="Helical" evidence="8">
    <location>
        <begin position="431"/>
        <end position="452"/>
    </location>
</feature>
<dbReference type="OrthoDB" id="5062115at2759"/>
<keyword evidence="3" id="KW-1003">Cell membrane</keyword>
<dbReference type="PROSITE" id="PS51465">
    <property type="entry name" value="KAZAL_2"/>
    <property type="match status" value="1"/>
</dbReference>
<keyword evidence="4 8" id="KW-0812">Transmembrane</keyword>
<dbReference type="InterPro" id="IPR020846">
    <property type="entry name" value="MFS_dom"/>
</dbReference>
<dbReference type="GO" id="GO:0006811">
    <property type="term" value="P:monoatomic ion transport"/>
    <property type="evidence" value="ECO:0007669"/>
    <property type="project" value="UniProtKB-KW"/>
</dbReference>
<comment type="similarity">
    <text evidence="2 8">Belongs to the organo anion transporter (TC 2.A.60) family.</text>
</comment>
<dbReference type="OMA" id="VAMYHLA"/>
<feature type="transmembrane region" description="Helical" evidence="8">
    <location>
        <begin position="99"/>
        <end position="120"/>
    </location>
</feature>
<dbReference type="PANTHER" id="PTHR11388:SF100">
    <property type="entry name" value="SOLUTE CARRIER ORGANIC ANION TRANSPORTER FAMILY MEMBER 4A1"/>
    <property type="match status" value="1"/>
</dbReference>
<evidence type="ECO:0000256" key="9">
    <source>
        <dbReference type="SAM" id="MobiDB-lite"/>
    </source>
</evidence>
<dbReference type="AlphaFoldDB" id="A0A7M7N3C3"/>
<dbReference type="GeneID" id="584960"/>
<dbReference type="PANTHER" id="PTHR11388">
    <property type="entry name" value="ORGANIC ANION TRANSPORTER"/>
    <property type="match status" value="1"/>
</dbReference>
<dbReference type="PROSITE" id="PS50850">
    <property type="entry name" value="MFS"/>
    <property type="match status" value="1"/>
</dbReference>
<comment type="subcellular location">
    <subcellularLocation>
        <location evidence="1 8">Cell membrane</location>
        <topology evidence="1 8">Multi-pass membrane protein</topology>
    </subcellularLocation>
</comment>
<feature type="domain" description="Major facilitator superfamily (MFS) profile" evidence="10">
    <location>
        <begin position="61"/>
        <end position="665"/>
    </location>
</feature>
<keyword evidence="6 8" id="KW-0472">Membrane</keyword>
<feature type="transmembrane region" description="Helical" evidence="8">
    <location>
        <begin position="548"/>
        <end position="566"/>
    </location>
</feature>
<dbReference type="Proteomes" id="UP000007110">
    <property type="component" value="Unassembled WGS sequence"/>
</dbReference>
<comment type="caution">
    <text evidence="8">Lacks conserved residue(s) required for the propagation of feature annotation.</text>
</comment>
<dbReference type="InterPro" id="IPR004156">
    <property type="entry name" value="OATP"/>
</dbReference>
<feature type="transmembrane region" description="Helical" evidence="8">
    <location>
        <begin position="126"/>
        <end position="144"/>
    </location>
</feature>
<evidence type="ECO:0000256" key="6">
    <source>
        <dbReference type="ARBA" id="ARBA00023136"/>
    </source>
</evidence>
<dbReference type="GO" id="GO:0043252">
    <property type="term" value="P:sodium-independent organic anion transport"/>
    <property type="evidence" value="ECO:0000318"/>
    <property type="project" value="GO_Central"/>
</dbReference>
<reference evidence="12" key="2">
    <citation type="submission" date="2021-01" db="UniProtKB">
        <authorList>
            <consortium name="EnsemblMetazoa"/>
        </authorList>
    </citation>
    <scope>IDENTIFICATION</scope>
</reference>
<name>A0A7M7N3C3_STRPU</name>
<feature type="transmembrane region" description="Helical" evidence="8">
    <location>
        <begin position="278"/>
        <end position="301"/>
    </location>
</feature>
<evidence type="ECO:0000256" key="1">
    <source>
        <dbReference type="ARBA" id="ARBA00004651"/>
    </source>
</evidence>
<keyword evidence="8" id="KW-0813">Transport</keyword>
<dbReference type="InterPro" id="IPR036259">
    <property type="entry name" value="MFS_trans_sf"/>
</dbReference>
<accession>A0A7M7N3C3</accession>
<evidence type="ECO:0000256" key="2">
    <source>
        <dbReference type="ARBA" id="ARBA00009657"/>
    </source>
</evidence>
<evidence type="ECO:0000256" key="8">
    <source>
        <dbReference type="RuleBase" id="RU362056"/>
    </source>
</evidence>
<dbReference type="Pfam" id="PF03137">
    <property type="entry name" value="OATP"/>
    <property type="match status" value="1"/>
</dbReference>
<feature type="region of interest" description="Disordered" evidence="9">
    <location>
        <begin position="313"/>
        <end position="339"/>
    </location>
</feature>
<evidence type="ECO:0000256" key="4">
    <source>
        <dbReference type="ARBA" id="ARBA00022692"/>
    </source>
</evidence>
<sequence>MSFYHDFSFIQMEGPTLNTSLASNISNGQTTSRPKEIVTSCGWCDWRPRWLQRFNSQRWLLAAISSAACMTLMIEDGFTNSAITSIERRFQLRSQDIGTILSIYEFTVIISIIPVTYFGGRGNKPRWISIGCFVVGVASLLFALPHFTTERYAYFSEKGNEQATCHLHEANSSSTSSVDSCRRNGKSISLLSRYIILFGAAKVIAGIGAPPQGSLGVVFIDESITTKQNGMYLSTYLTMGTFGSAIGYILAGIFLNIYTDIDMPPGMTASPSDPGWVGAWWLGFVIAGFVIIALSIPIGLFPRELPKTARIRAEKPVESHKNSGLGEGGQTPRQPQSEAPRLVQEIRGVLEILKHLAINPTYVLTVCSTVPDVLLINSFAAFLPKLLENQFMVTSSTATIITGIAVIPGSVFGTFLGGWVMRRRKLKVPGLIKLAILGSTIETIAFLCVLMHCPQTQIAGVTTAYDSGNGSTLLNLTSSCNIACSCSADKFKPVCLEESGLSFFSPCHAGCSQDFENGTYGGCSCSPGMSFGIPSTVRHGKCSTPCNLQPAFIFMMNVVLVAIFMSKVPLMNIVLRCVAEHERAVALGMNSVVARTLGSIPGPILFGAIIDSTCLRWQETCGERGACWLYNNKSLSWKLTTLSLVCNVLTVLFYALALRFYEPASQGESSTDNRDVPETETCLNERNT</sequence>
<dbReference type="InterPro" id="IPR002350">
    <property type="entry name" value="Kazal_dom"/>
</dbReference>
<dbReference type="EnsemblMetazoa" id="XM_030974766">
    <property type="protein sequence ID" value="XP_030830626"/>
    <property type="gene ID" value="LOC584960"/>
</dbReference>
<feature type="region of interest" description="Disordered" evidence="9">
    <location>
        <begin position="666"/>
        <end position="688"/>
    </location>
</feature>
<keyword evidence="13" id="KW-1185">Reference proteome</keyword>
<keyword evidence="7" id="KW-1015">Disulfide bond</keyword>
<dbReference type="Gene3D" id="1.20.1250.20">
    <property type="entry name" value="MFS general substrate transporter like domains"/>
    <property type="match status" value="1"/>
</dbReference>
<feature type="transmembrane region" description="Helical" evidence="8">
    <location>
        <begin position="362"/>
        <end position="383"/>
    </location>
</feature>
<dbReference type="GO" id="GO:0015347">
    <property type="term" value="F:sodium-independent organic anion transmembrane transporter activity"/>
    <property type="evidence" value="ECO:0000318"/>
    <property type="project" value="GO_Central"/>
</dbReference>
<keyword evidence="5 8" id="KW-1133">Transmembrane helix</keyword>
<reference evidence="13" key="1">
    <citation type="submission" date="2015-02" db="EMBL/GenBank/DDBJ databases">
        <title>Genome sequencing for Strongylocentrotus purpuratus.</title>
        <authorList>
            <person name="Murali S."/>
            <person name="Liu Y."/>
            <person name="Vee V."/>
            <person name="English A."/>
            <person name="Wang M."/>
            <person name="Skinner E."/>
            <person name="Han Y."/>
            <person name="Muzny D.M."/>
            <person name="Worley K.C."/>
            <person name="Gibbs R.A."/>
        </authorList>
    </citation>
    <scope>NUCLEOTIDE SEQUENCE</scope>
</reference>
<dbReference type="SUPFAM" id="SSF103473">
    <property type="entry name" value="MFS general substrate transporter"/>
    <property type="match status" value="1"/>
</dbReference>
<evidence type="ECO:0000259" key="10">
    <source>
        <dbReference type="PROSITE" id="PS50850"/>
    </source>
</evidence>
<feature type="transmembrane region" description="Helical" evidence="8">
    <location>
        <begin position="639"/>
        <end position="661"/>
    </location>
</feature>
<organism evidence="12 13">
    <name type="scientific">Strongylocentrotus purpuratus</name>
    <name type="common">Purple sea urchin</name>
    <dbReference type="NCBI Taxonomy" id="7668"/>
    <lineage>
        <taxon>Eukaryota</taxon>
        <taxon>Metazoa</taxon>
        <taxon>Echinodermata</taxon>
        <taxon>Eleutherozoa</taxon>
        <taxon>Echinozoa</taxon>
        <taxon>Echinoidea</taxon>
        <taxon>Euechinoidea</taxon>
        <taxon>Echinacea</taxon>
        <taxon>Camarodonta</taxon>
        <taxon>Echinidea</taxon>
        <taxon>Strongylocentrotidae</taxon>
        <taxon>Strongylocentrotus</taxon>
    </lineage>
</organism>
<feature type="transmembrane region" description="Helical" evidence="8">
    <location>
        <begin position="395"/>
        <end position="419"/>
    </location>
</feature>
<evidence type="ECO:0000256" key="3">
    <source>
        <dbReference type="ARBA" id="ARBA00022475"/>
    </source>
</evidence>
<evidence type="ECO:0000256" key="7">
    <source>
        <dbReference type="ARBA" id="ARBA00023157"/>
    </source>
</evidence>